<dbReference type="AlphaFoldDB" id="A0A0Q9ZIK9"/>
<keyword evidence="2" id="KW-1185">Reference proteome</keyword>
<evidence type="ECO:0000313" key="2">
    <source>
        <dbReference type="Proteomes" id="UP000051643"/>
    </source>
</evidence>
<comment type="caution">
    <text evidence="1">The sequence shown here is derived from an EMBL/GenBank/DDBJ whole genome shotgun (WGS) entry which is preliminary data.</text>
</comment>
<gene>
    <name evidence="1" type="ORF">APR42_06535</name>
</gene>
<dbReference type="SUPFAM" id="SSF53335">
    <property type="entry name" value="S-adenosyl-L-methionine-dependent methyltransferases"/>
    <property type="match status" value="1"/>
</dbReference>
<organism evidence="1 2">
    <name type="scientific">Salegentibacter mishustinae</name>
    <dbReference type="NCBI Taxonomy" id="270918"/>
    <lineage>
        <taxon>Bacteria</taxon>
        <taxon>Pseudomonadati</taxon>
        <taxon>Bacteroidota</taxon>
        <taxon>Flavobacteriia</taxon>
        <taxon>Flavobacteriales</taxon>
        <taxon>Flavobacteriaceae</taxon>
        <taxon>Salegentibacter</taxon>
    </lineage>
</organism>
<accession>A0A0Q9ZIK9</accession>
<sequence>MKNYLKKVLSDPQIKFFRRFKNFMGFFLRNDLTKLAIIFGSDKWGNHNYTPHYEDHFKTYKRKKIKLLEIGVGGNESKIHGGASLRMWKSYFRKGYINGIDIHDKSALQEKRIKIFRGDQSDRVFLNKLGNEAGPFDIIIDDGSHINEHIIISFNTLFPYLNNGGIYVVEDLQTSYWDSYGGNSKNLNKPNTAMNFFKSLTDGINHTEYQIDNYRPNYLDKHIISLHFYHNLVFIYKGNNLENSISKIKL</sequence>
<name>A0A0Q9ZIK9_9FLAO</name>
<reference evidence="1" key="1">
    <citation type="submission" date="2015-10" db="EMBL/GenBank/DDBJ databases">
        <title>Draft genome sequence of Salegentibacter mishustinae KCTC 12263.</title>
        <authorList>
            <person name="Lin W."/>
            <person name="Zheng Q."/>
        </authorList>
    </citation>
    <scope>NUCLEOTIDE SEQUENCE [LARGE SCALE GENOMIC DNA]</scope>
    <source>
        <strain evidence="1">KCTC 12263</strain>
    </source>
</reference>
<dbReference type="Proteomes" id="UP000051643">
    <property type="component" value="Unassembled WGS sequence"/>
</dbReference>
<dbReference type="Gene3D" id="3.40.50.150">
    <property type="entry name" value="Vaccinia Virus protein VP39"/>
    <property type="match status" value="1"/>
</dbReference>
<evidence type="ECO:0000313" key="1">
    <source>
        <dbReference type="EMBL" id="KRG28689.1"/>
    </source>
</evidence>
<dbReference type="RefSeq" id="WP_057482332.1">
    <property type="nucleotide sequence ID" value="NZ_BMWR01000001.1"/>
</dbReference>
<dbReference type="GO" id="GO:0008168">
    <property type="term" value="F:methyltransferase activity"/>
    <property type="evidence" value="ECO:0007669"/>
    <property type="project" value="UniProtKB-KW"/>
</dbReference>
<keyword evidence="1" id="KW-0489">Methyltransferase</keyword>
<keyword evidence="1" id="KW-0808">Transferase</keyword>
<proteinExistence type="predicted"/>
<dbReference type="InterPro" id="IPR029063">
    <property type="entry name" value="SAM-dependent_MTases_sf"/>
</dbReference>
<dbReference type="EMBL" id="LKTP01000023">
    <property type="protein sequence ID" value="KRG28689.1"/>
    <property type="molecule type" value="Genomic_DNA"/>
</dbReference>
<dbReference type="STRING" id="270918.APR42_06535"/>
<dbReference type="GO" id="GO:0032259">
    <property type="term" value="P:methylation"/>
    <property type="evidence" value="ECO:0007669"/>
    <property type="project" value="UniProtKB-KW"/>
</dbReference>
<protein>
    <submittedName>
        <fullName evidence="1">Methyltransferase</fullName>
    </submittedName>
</protein>